<proteinExistence type="predicted"/>
<organism evidence="4 5">
    <name type="scientific">Streptomyces amritsarensis</name>
    <dbReference type="NCBI Taxonomy" id="681158"/>
    <lineage>
        <taxon>Bacteria</taxon>
        <taxon>Bacillati</taxon>
        <taxon>Actinomycetota</taxon>
        <taxon>Actinomycetes</taxon>
        <taxon>Kitasatosporales</taxon>
        <taxon>Streptomycetaceae</taxon>
        <taxon>Streptomyces</taxon>
    </lineage>
</organism>
<evidence type="ECO:0000256" key="2">
    <source>
        <dbReference type="SAM" id="Phobius"/>
    </source>
</evidence>
<reference evidence="4 5" key="1">
    <citation type="submission" date="2016-01" db="EMBL/GenBank/DDBJ databases">
        <title>Streptomyces amritsarensis strain MTCC 11845 genome sequencing and assembly.</title>
        <authorList>
            <person name="Sharma D."/>
            <person name="Nair G.R."/>
            <person name="Kaur G."/>
            <person name="Manhas R.K."/>
            <person name="Mayilraj S."/>
        </authorList>
    </citation>
    <scope>NUCLEOTIDE SEQUENCE [LARGE SCALE GENOMIC DNA]</scope>
    <source>
        <strain evidence="4 5">MTCC 11845</strain>
    </source>
</reference>
<evidence type="ECO:0000313" key="5">
    <source>
        <dbReference type="Proteomes" id="UP000187151"/>
    </source>
</evidence>
<feature type="transmembrane region" description="Helical" evidence="2">
    <location>
        <begin position="122"/>
        <end position="144"/>
    </location>
</feature>
<evidence type="ECO:0000313" key="4">
    <source>
        <dbReference type="EMBL" id="OLZ70149.1"/>
    </source>
</evidence>
<name>A0ABX3G5W9_9ACTN</name>
<feature type="transmembrane region" description="Helical" evidence="2">
    <location>
        <begin position="41"/>
        <end position="60"/>
    </location>
</feature>
<feature type="transmembrane region" description="Helical" evidence="2">
    <location>
        <begin position="80"/>
        <end position="101"/>
    </location>
</feature>
<keyword evidence="5" id="KW-1185">Reference proteome</keyword>
<feature type="domain" description="DUF1206" evidence="3">
    <location>
        <begin position="122"/>
        <end position="188"/>
    </location>
</feature>
<feature type="region of interest" description="Disordered" evidence="1">
    <location>
        <begin position="1"/>
        <end position="25"/>
    </location>
</feature>
<protein>
    <recommendedName>
        <fullName evidence="3">DUF1206 domain-containing protein</fullName>
    </recommendedName>
</protein>
<feature type="domain" description="DUF1206" evidence="3">
    <location>
        <begin position="40"/>
        <end position="106"/>
    </location>
</feature>
<evidence type="ECO:0000256" key="1">
    <source>
        <dbReference type="SAM" id="MobiDB-lite"/>
    </source>
</evidence>
<accession>A0ABX3G5W9</accession>
<comment type="caution">
    <text evidence="4">The sequence shown here is derived from an EMBL/GenBank/DDBJ whole genome shotgun (WGS) entry which is preliminary data.</text>
</comment>
<keyword evidence="2" id="KW-1133">Transmembrane helix</keyword>
<dbReference type="Pfam" id="PF06724">
    <property type="entry name" value="DUF1206"/>
    <property type="match status" value="3"/>
</dbReference>
<feature type="compositionally biased region" description="Gly residues" evidence="1">
    <location>
        <begin position="1"/>
        <end position="13"/>
    </location>
</feature>
<gene>
    <name evidence="4" type="ORF">AVW11_08815</name>
</gene>
<keyword evidence="2" id="KW-0812">Transmembrane</keyword>
<feature type="transmembrane region" description="Helical" evidence="2">
    <location>
        <begin position="209"/>
        <end position="238"/>
    </location>
</feature>
<feature type="transmembrane region" description="Helical" evidence="2">
    <location>
        <begin position="258"/>
        <end position="281"/>
    </location>
</feature>
<dbReference type="Proteomes" id="UP000187151">
    <property type="component" value="Unassembled WGS sequence"/>
</dbReference>
<dbReference type="InterPro" id="IPR009597">
    <property type="entry name" value="DUF1206"/>
</dbReference>
<feature type="domain" description="DUF1206" evidence="3">
    <location>
        <begin position="216"/>
        <end position="284"/>
    </location>
</feature>
<evidence type="ECO:0000259" key="3">
    <source>
        <dbReference type="Pfam" id="PF06724"/>
    </source>
</evidence>
<dbReference type="EMBL" id="MQUR01000014">
    <property type="protein sequence ID" value="OLZ70149.1"/>
    <property type="molecule type" value="Genomic_DNA"/>
</dbReference>
<feature type="transmembrane region" description="Helical" evidence="2">
    <location>
        <begin position="164"/>
        <end position="188"/>
    </location>
</feature>
<sequence length="286" mass="28969">MNGVSGVGGGVSGVSGETARKGARAASRGGTLREVTARSGLVARGVLYALIGVLAVRVAFGGGDREADRQGALQELADQPFGSVLIWAVGIGLVCMVLWRLSEAVFGAAGPDGDKPAKRLASAGRCVFYAVAAFSVLVFASGGGGSSGDEQSRDMTAKSLGLPAGQWLVGAVGVGIAIAGVVIAVQAARCRFREHLAMGGASRGWRKAVDFLGVTGGLARGAVFAAAGGFVVYAALRYDPGQAKGLDDTLRTFAGTPAGPWLLVAVAVGLVLFGAFSWAMARWREV</sequence>
<keyword evidence="2" id="KW-0472">Membrane</keyword>
<dbReference type="RefSeq" id="WP_076043730.1">
    <property type="nucleotide sequence ID" value="NZ_MQUR01000014.1"/>
</dbReference>